<sequence>MKVANFLKVDFPHHYPEVNRPVKAAPEQQNKTTKQMCIQAIKFWGGITRGRSNFKKVRAIATALE</sequence>
<proteinExistence type="predicted"/>
<organism evidence="1 2">
    <name type="scientific">Nostoc linckia z8</name>
    <dbReference type="NCBI Taxonomy" id="1628746"/>
    <lineage>
        <taxon>Bacteria</taxon>
        <taxon>Bacillati</taxon>
        <taxon>Cyanobacteriota</taxon>
        <taxon>Cyanophyceae</taxon>
        <taxon>Nostocales</taxon>
        <taxon>Nostocaceae</taxon>
        <taxon>Nostoc</taxon>
    </lineage>
</organism>
<protein>
    <submittedName>
        <fullName evidence="1">Uncharacterized protein</fullName>
    </submittedName>
</protein>
<comment type="caution">
    <text evidence="1">The sequence shown here is derived from an EMBL/GenBank/DDBJ whole genome shotgun (WGS) entry which is preliminary data.</text>
</comment>
<dbReference type="GeneID" id="57098874"/>
<dbReference type="Proteomes" id="UP000222310">
    <property type="component" value="Unassembled WGS sequence"/>
</dbReference>
<accession>A0A9Q5Z4P1</accession>
<dbReference type="AlphaFoldDB" id="A0A9Q5Z4P1"/>
<gene>
    <name evidence="1" type="ORF">VF08_36010</name>
</gene>
<reference evidence="1 2" key="1">
    <citation type="submission" date="2015-02" db="EMBL/GenBank/DDBJ databases">
        <title>Nostoc linckia genome annotation.</title>
        <authorList>
            <person name="Zhou Z."/>
        </authorList>
    </citation>
    <scope>NUCLEOTIDE SEQUENCE [LARGE SCALE GENOMIC DNA]</scope>
    <source>
        <strain evidence="2">z8</strain>
    </source>
</reference>
<dbReference type="RefSeq" id="WP_099072592.1">
    <property type="nucleotide sequence ID" value="NZ_LAHD01000202.1"/>
</dbReference>
<name>A0A9Q5Z4P1_NOSLI</name>
<evidence type="ECO:0000313" key="1">
    <source>
        <dbReference type="EMBL" id="PHJ93044.1"/>
    </source>
</evidence>
<dbReference type="EMBL" id="LAHD01000202">
    <property type="protein sequence ID" value="PHJ93044.1"/>
    <property type="molecule type" value="Genomic_DNA"/>
</dbReference>
<evidence type="ECO:0000313" key="2">
    <source>
        <dbReference type="Proteomes" id="UP000222310"/>
    </source>
</evidence>